<evidence type="ECO:0000313" key="1">
    <source>
        <dbReference type="EMBL" id="KDP26254.1"/>
    </source>
</evidence>
<proteinExistence type="predicted"/>
<name>A0A067K3A0_JATCU</name>
<dbReference type="EMBL" id="KK914915">
    <property type="protein sequence ID" value="KDP26254.1"/>
    <property type="molecule type" value="Genomic_DNA"/>
</dbReference>
<evidence type="ECO:0000313" key="2">
    <source>
        <dbReference type="Proteomes" id="UP000027138"/>
    </source>
</evidence>
<gene>
    <name evidence="1" type="ORF">JCGZ_22696</name>
</gene>
<organism evidence="1 2">
    <name type="scientific">Jatropha curcas</name>
    <name type="common">Barbados nut</name>
    <dbReference type="NCBI Taxonomy" id="180498"/>
    <lineage>
        <taxon>Eukaryota</taxon>
        <taxon>Viridiplantae</taxon>
        <taxon>Streptophyta</taxon>
        <taxon>Embryophyta</taxon>
        <taxon>Tracheophyta</taxon>
        <taxon>Spermatophyta</taxon>
        <taxon>Magnoliopsida</taxon>
        <taxon>eudicotyledons</taxon>
        <taxon>Gunneridae</taxon>
        <taxon>Pentapetalae</taxon>
        <taxon>rosids</taxon>
        <taxon>fabids</taxon>
        <taxon>Malpighiales</taxon>
        <taxon>Euphorbiaceae</taxon>
        <taxon>Crotonoideae</taxon>
        <taxon>Jatropheae</taxon>
        <taxon>Jatropha</taxon>
    </lineage>
</organism>
<keyword evidence="2" id="KW-1185">Reference proteome</keyword>
<dbReference type="AlphaFoldDB" id="A0A067K3A0"/>
<sequence length="77" mass="8836">MYYLGEKVYEWKLSPDRRRVPHDVPYYMVSTRSIQLEQDIAAAWRGSAATNHLAAFASRRLRDICTDLAPDSCLSSD</sequence>
<reference evidence="1 2" key="1">
    <citation type="journal article" date="2014" name="PLoS ONE">
        <title>Global Analysis of Gene Expression Profiles in Physic Nut (Jatropha curcas L.) Seedlings Exposed to Salt Stress.</title>
        <authorList>
            <person name="Zhang L."/>
            <person name="Zhang C."/>
            <person name="Wu P."/>
            <person name="Chen Y."/>
            <person name="Li M."/>
            <person name="Jiang H."/>
            <person name="Wu G."/>
        </authorList>
    </citation>
    <scope>NUCLEOTIDE SEQUENCE [LARGE SCALE GENOMIC DNA]</scope>
    <source>
        <strain evidence="2">cv. GZQX0401</strain>
        <tissue evidence="1">Young leaves</tissue>
    </source>
</reference>
<accession>A0A067K3A0</accession>
<dbReference type="Proteomes" id="UP000027138">
    <property type="component" value="Unassembled WGS sequence"/>
</dbReference>
<protein>
    <submittedName>
        <fullName evidence="1">Uncharacterized protein</fullName>
    </submittedName>
</protein>